<proteinExistence type="predicted"/>
<name>A0ABW2N1F4_9ACTN</name>
<organism evidence="1 2">
    <name type="scientific">Nocardioides astragali</name>
    <dbReference type="NCBI Taxonomy" id="1776736"/>
    <lineage>
        <taxon>Bacteria</taxon>
        <taxon>Bacillati</taxon>
        <taxon>Actinomycetota</taxon>
        <taxon>Actinomycetes</taxon>
        <taxon>Propionibacteriales</taxon>
        <taxon>Nocardioidaceae</taxon>
        <taxon>Nocardioides</taxon>
    </lineage>
</organism>
<dbReference type="Proteomes" id="UP001596524">
    <property type="component" value="Unassembled WGS sequence"/>
</dbReference>
<dbReference type="EMBL" id="JBHTCH010000004">
    <property type="protein sequence ID" value="MFC7359715.1"/>
    <property type="molecule type" value="Genomic_DNA"/>
</dbReference>
<comment type="caution">
    <text evidence="1">The sequence shown here is derived from an EMBL/GenBank/DDBJ whole genome shotgun (WGS) entry which is preliminary data.</text>
</comment>
<evidence type="ECO:0000313" key="2">
    <source>
        <dbReference type="Proteomes" id="UP001596524"/>
    </source>
</evidence>
<evidence type="ECO:0000313" key="1">
    <source>
        <dbReference type="EMBL" id="MFC7359715.1"/>
    </source>
</evidence>
<keyword evidence="2" id="KW-1185">Reference proteome</keyword>
<protein>
    <submittedName>
        <fullName evidence="1">Uncharacterized protein</fullName>
    </submittedName>
</protein>
<reference evidence="2" key="1">
    <citation type="journal article" date="2019" name="Int. J. Syst. Evol. Microbiol.">
        <title>The Global Catalogue of Microorganisms (GCM) 10K type strain sequencing project: providing services to taxonomists for standard genome sequencing and annotation.</title>
        <authorList>
            <consortium name="The Broad Institute Genomics Platform"/>
            <consortium name="The Broad Institute Genome Sequencing Center for Infectious Disease"/>
            <person name="Wu L."/>
            <person name="Ma J."/>
        </authorList>
    </citation>
    <scope>NUCLEOTIDE SEQUENCE [LARGE SCALE GENOMIC DNA]</scope>
    <source>
        <strain evidence="2">FCH27</strain>
    </source>
</reference>
<accession>A0ABW2N1F4</accession>
<dbReference type="RefSeq" id="WP_255889830.1">
    <property type="nucleotide sequence ID" value="NZ_JAFMZM010000002.1"/>
</dbReference>
<sequence>MTRRIRETFHGQDLPEVRVEVDGVEYTGGMRAKAVDHDPASNEGDDWWVLVQWPREHGGSLLDWFPGGRVQLVADLIEEDARATTPVVPLPRRTG</sequence>
<gene>
    <name evidence="1" type="ORF">ACFQO6_05480</name>
</gene>